<evidence type="ECO:0000313" key="3">
    <source>
        <dbReference type="Proteomes" id="UP001230207"/>
    </source>
</evidence>
<keyword evidence="3" id="KW-1185">Reference proteome</keyword>
<gene>
    <name evidence="2" type="ORF">QO002_000471</name>
</gene>
<keyword evidence="1" id="KW-1133">Transmembrane helix</keyword>
<evidence type="ECO:0000313" key="2">
    <source>
        <dbReference type="EMBL" id="MDQ0318333.1"/>
    </source>
</evidence>
<protein>
    <submittedName>
        <fullName evidence="2">ElaB/YqjD/DUF883 family membrane-anchored ribosome-binding protein</fullName>
    </submittedName>
</protein>
<keyword evidence="1" id="KW-0472">Membrane</keyword>
<accession>A0ABU0BJA9</accession>
<dbReference type="RefSeq" id="WP_307226300.1">
    <property type="nucleotide sequence ID" value="NZ_JAUSVF010000001.1"/>
</dbReference>
<keyword evidence="1" id="KW-0812">Transmembrane</keyword>
<dbReference type="EMBL" id="JAUSVF010000001">
    <property type="protein sequence ID" value="MDQ0318333.1"/>
    <property type="molecule type" value="Genomic_DNA"/>
</dbReference>
<evidence type="ECO:0000256" key="1">
    <source>
        <dbReference type="SAM" id="Phobius"/>
    </source>
</evidence>
<reference evidence="2 3" key="1">
    <citation type="submission" date="2023-07" db="EMBL/GenBank/DDBJ databases">
        <title>Genomic Encyclopedia of Type Strains, Phase IV (KMG-IV): sequencing the most valuable type-strain genomes for metagenomic binning, comparative biology and taxonomic classification.</title>
        <authorList>
            <person name="Goeker M."/>
        </authorList>
    </citation>
    <scope>NUCLEOTIDE SEQUENCE [LARGE SCALE GENOMIC DNA]</scope>
    <source>
        <strain evidence="2 3">DSM 1112</strain>
    </source>
</reference>
<organism evidence="2 3">
    <name type="scientific">Pararhizobium capsulatum DSM 1112</name>
    <dbReference type="NCBI Taxonomy" id="1121113"/>
    <lineage>
        <taxon>Bacteria</taxon>
        <taxon>Pseudomonadati</taxon>
        <taxon>Pseudomonadota</taxon>
        <taxon>Alphaproteobacteria</taxon>
        <taxon>Hyphomicrobiales</taxon>
        <taxon>Rhizobiaceae</taxon>
        <taxon>Rhizobium/Agrobacterium group</taxon>
        <taxon>Pararhizobium</taxon>
    </lineage>
</organism>
<name>A0ABU0BJA9_9HYPH</name>
<dbReference type="Proteomes" id="UP001230207">
    <property type="component" value="Unassembled WGS sequence"/>
</dbReference>
<comment type="caution">
    <text evidence="2">The sequence shown here is derived from an EMBL/GenBank/DDBJ whole genome shotgun (WGS) entry which is preliminary data.</text>
</comment>
<feature type="transmembrane region" description="Helical" evidence="1">
    <location>
        <begin position="73"/>
        <end position="95"/>
    </location>
</feature>
<proteinExistence type="predicted"/>
<sequence length="106" mass="10979">MAIESTRDLDALREEVARLSKIVSAQSAEAYSDLRDRASSVADAAAPVARKAAAVAKAEGSAIAQTAREHPAAAGSVVFVAAAAGMVIGYILGAASQPEPPRRRYW</sequence>